<keyword evidence="1" id="KW-0812">Transmembrane</keyword>
<dbReference type="Pfam" id="PF08977">
    <property type="entry name" value="BOFC_N"/>
    <property type="match status" value="1"/>
</dbReference>
<dbReference type="Gene3D" id="3.30.70.1740">
    <property type="entry name" value="Bypass-of-forespore C, C-terminal domain"/>
    <property type="match status" value="1"/>
</dbReference>
<organism evidence="4 5">
    <name type="scientific">Halalkalibacter wakoensis JCM 9140</name>
    <dbReference type="NCBI Taxonomy" id="1236970"/>
    <lineage>
        <taxon>Bacteria</taxon>
        <taxon>Bacillati</taxon>
        <taxon>Bacillota</taxon>
        <taxon>Bacilli</taxon>
        <taxon>Bacillales</taxon>
        <taxon>Bacillaceae</taxon>
        <taxon>Halalkalibacter</taxon>
    </lineage>
</organism>
<dbReference type="Proteomes" id="UP000018890">
    <property type="component" value="Unassembled WGS sequence"/>
</dbReference>
<keyword evidence="5" id="KW-1185">Reference proteome</keyword>
<dbReference type="EMBL" id="BAUT01000015">
    <property type="protein sequence ID" value="GAE25922.1"/>
    <property type="molecule type" value="Genomic_DNA"/>
</dbReference>
<name>W4Q1T9_9BACI</name>
<gene>
    <name evidence="4" type="ORF">JCM9140_1945</name>
</gene>
<dbReference type="OrthoDB" id="2678751at2"/>
<evidence type="ECO:0000256" key="1">
    <source>
        <dbReference type="SAM" id="Phobius"/>
    </source>
</evidence>
<accession>W4Q1T9</accession>
<protein>
    <submittedName>
        <fullName evidence="4">Bypass-of-forespore protein C</fullName>
    </submittedName>
</protein>
<dbReference type="InterPro" id="IPR015050">
    <property type="entry name" value="BofC_C"/>
</dbReference>
<feature type="domain" description="Bypass of forespore C C-terminal" evidence="2">
    <location>
        <begin position="111"/>
        <end position="182"/>
    </location>
</feature>
<dbReference type="Gene3D" id="3.10.20.420">
    <property type="entry name" value="Bypass-of-forespore C, N-terminal domain"/>
    <property type="match status" value="1"/>
</dbReference>
<keyword evidence="1" id="KW-0472">Membrane</keyword>
<dbReference type="RefSeq" id="WP_034744988.1">
    <property type="nucleotide sequence ID" value="NZ_BAUT01000015.1"/>
</dbReference>
<feature type="transmembrane region" description="Helical" evidence="1">
    <location>
        <begin position="12"/>
        <end position="32"/>
    </location>
</feature>
<dbReference type="STRING" id="1236970.JCM9140_1945"/>
<proteinExistence type="predicted"/>
<evidence type="ECO:0000313" key="5">
    <source>
        <dbReference type="Proteomes" id="UP000018890"/>
    </source>
</evidence>
<sequence>MKEVQRSQRKHVFSLLLSVGLIFLGFLIWNSAVIEGSQKNHSVTESVDESFEVMAPQTVNVILERVYLDGETSQEVIQETILSMEDFWAFYEDWVLVDQNENELIFRQEVNDISPLLKVNGYFGITEDGILSIYEGQPNEEKVIQSFFQLDTAKLKSQQHIQLRKGIPVEDLKNYEEVLQVFGQYKAVRM</sequence>
<reference evidence="4" key="1">
    <citation type="journal article" date="2014" name="Genome Announc.">
        <title>Draft Genome Sequences of Three Alkaliphilic Bacillus Strains, Bacillus wakoensis JCM 9140T, Bacillus akibai JCM 9157T, and Bacillus hemicellulosilyticus JCM 9152T.</title>
        <authorList>
            <person name="Yuki M."/>
            <person name="Oshima K."/>
            <person name="Suda W."/>
            <person name="Oshida Y."/>
            <person name="Kitamura K."/>
            <person name="Iida T."/>
            <person name="Hattori M."/>
            <person name="Ohkuma M."/>
        </authorList>
    </citation>
    <scope>NUCLEOTIDE SEQUENCE [LARGE SCALE GENOMIC DNA]</scope>
    <source>
        <strain evidence="4">JCM 9140</strain>
    </source>
</reference>
<dbReference type="Pfam" id="PF08955">
    <property type="entry name" value="BofC_C"/>
    <property type="match status" value="1"/>
</dbReference>
<dbReference type="AlphaFoldDB" id="W4Q1T9"/>
<evidence type="ECO:0000313" key="4">
    <source>
        <dbReference type="EMBL" id="GAE25922.1"/>
    </source>
</evidence>
<dbReference type="InterPro" id="IPR038118">
    <property type="entry name" value="BOFC_N_sf"/>
</dbReference>
<feature type="domain" description="Bypass-of-forespore C N-terminal" evidence="3">
    <location>
        <begin position="59"/>
        <end position="108"/>
    </location>
</feature>
<keyword evidence="1" id="KW-1133">Transmembrane helix</keyword>
<comment type="caution">
    <text evidence="4">The sequence shown here is derived from an EMBL/GenBank/DDBJ whole genome shotgun (WGS) entry which is preliminary data.</text>
</comment>
<dbReference type="InterPro" id="IPR015071">
    <property type="entry name" value="BOFC_N"/>
</dbReference>
<dbReference type="InterPro" id="IPR038117">
    <property type="entry name" value="BofC_C_sf"/>
</dbReference>
<evidence type="ECO:0000259" key="3">
    <source>
        <dbReference type="Pfam" id="PF08977"/>
    </source>
</evidence>
<evidence type="ECO:0000259" key="2">
    <source>
        <dbReference type="Pfam" id="PF08955"/>
    </source>
</evidence>